<evidence type="ECO:0000313" key="3">
    <source>
        <dbReference type="Proteomes" id="UP000010478"/>
    </source>
</evidence>
<name>K9VAV1_9CYAN</name>
<dbReference type="EMBL" id="CP003614">
    <property type="protein sequence ID" value="AFZ04976.1"/>
    <property type="molecule type" value="Genomic_DNA"/>
</dbReference>
<gene>
    <name evidence="2" type="ORF">Osc7112_0357</name>
</gene>
<dbReference type="RefSeq" id="WP_015174311.1">
    <property type="nucleotide sequence ID" value="NC_019729.1"/>
</dbReference>
<proteinExistence type="predicted"/>
<dbReference type="Proteomes" id="UP000010478">
    <property type="component" value="Chromosome"/>
</dbReference>
<reference evidence="2 3" key="1">
    <citation type="submission" date="2012-05" db="EMBL/GenBank/DDBJ databases">
        <title>Finished chromosome of genome of Oscillatoria sp. PCC 7112.</title>
        <authorList>
            <consortium name="US DOE Joint Genome Institute"/>
            <person name="Gugger M."/>
            <person name="Coursin T."/>
            <person name="Rippka R."/>
            <person name="Tandeau De Marsac N."/>
            <person name="Huntemann M."/>
            <person name="Wei C.-L."/>
            <person name="Han J."/>
            <person name="Detter J.C."/>
            <person name="Han C."/>
            <person name="Tapia R."/>
            <person name="Davenport K."/>
            <person name="Daligault H."/>
            <person name="Erkkila T."/>
            <person name="Gu W."/>
            <person name="Munk A.C.C."/>
            <person name="Teshima H."/>
            <person name="Xu Y."/>
            <person name="Chain P."/>
            <person name="Chen A."/>
            <person name="Krypides N."/>
            <person name="Mavromatis K."/>
            <person name="Markowitz V."/>
            <person name="Szeto E."/>
            <person name="Ivanova N."/>
            <person name="Mikhailova N."/>
            <person name="Ovchinnikova G."/>
            <person name="Pagani I."/>
            <person name="Pati A."/>
            <person name="Goodwin L."/>
            <person name="Peters L."/>
            <person name="Pitluck S."/>
            <person name="Woyke T."/>
            <person name="Kerfeld C."/>
        </authorList>
    </citation>
    <scope>NUCLEOTIDE SEQUENCE [LARGE SCALE GENOMIC DNA]</scope>
    <source>
        <strain evidence="2 3">PCC 7112</strain>
    </source>
</reference>
<evidence type="ECO:0000256" key="1">
    <source>
        <dbReference type="SAM" id="SignalP"/>
    </source>
</evidence>
<feature type="chain" id="PRO_5003936949" evidence="1">
    <location>
        <begin position="24"/>
        <end position="143"/>
    </location>
</feature>
<dbReference type="KEGG" id="oni:Osc7112_0357"/>
<dbReference type="OrthoDB" id="452847at2"/>
<organism evidence="2 3">
    <name type="scientific">Phormidium nigroviride PCC 7112</name>
    <dbReference type="NCBI Taxonomy" id="179408"/>
    <lineage>
        <taxon>Bacteria</taxon>
        <taxon>Bacillati</taxon>
        <taxon>Cyanobacteriota</taxon>
        <taxon>Cyanophyceae</taxon>
        <taxon>Oscillatoriophycideae</taxon>
        <taxon>Oscillatoriales</taxon>
        <taxon>Oscillatoriaceae</taxon>
        <taxon>Phormidium</taxon>
    </lineage>
</organism>
<evidence type="ECO:0000313" key="2">
    <source>
        <dbReference type="EMBL" id="AFZ04976.1"/>
    </source>
</evidence>
<dbReference type="HOGENOM" id="CLU_1712471_0_0_3"/>
<protein>
    <submittedName>
        <fullName evidence="2">Uncharacterized protein</fullName>
    </submittedName>
</protein>
<keyword evidence="1" id="KW-0732">Signal</keyword>
<sequence precursor="true">MKSKLFWSCCTLLVASLPVSALAQTSPPTSPQAGIDYKGGSKNYQLVPGKIPDRTLPKAFDFPIITNVATDTSITSDFLITDQFRAPAGRTEYTGALTAWAASIRECLAKQPLLIRASTKNPIQINGKVGTIVRNANNRAVCK</sequence>
<feature type="signal peptide" evidence="1">
    <location>
        <begin position="1"/>
        <end position="23"/>
    </location>
</feature>
<dbReference type="eggNOG" id="ENOG5032T2J">
    <property type="taxonomic scope" value="Bacteria"/>
</dbReference>
<accession>K9VAV1</accession>
<dbReference type="AlphaFoldDB" id="K9VAV1"/>
<keyword evidence="3" id="KW-1185">Reference proteome</keyword>